<gene>
    <name evidence="2" type="ORF">COCON_G00074580</name>
</gene>
<keyword evidence="3" id="KW-1185">Reference proteome</keyword>
<dbReference type="Proteomes" id="UP001152803">
    <property type="component" value="Unassembled WGS sequence"/>
</dbReference>
<organism evidence="2 3">
    <name type="scientific">Conger conger</name>
    <name type="common">Conger eel</name>
    <name type="synonym">Muraena conger</name>
    <dbReference type="NCBI Taxonomy" id="82655"/>
    <lineage>
        <taxon>Eukaryota</taxon>
        <taxon>Metazoa</taxon>
        <taxon>Chordata</taxon>
        <taxon>Craniata</taxon>
        <taxon>Vertebrata</taxon>
        <taxon>Euteleostomi</taxon>
        <taxon>Actinopterygii</taxon>
        <taxon>Neopterygii</taxon>
        <taxon>Teleostei</taxon>
        <taxon>Anguilliformes</taxon>
        <taxon>Congridae</taxon>
        <taxon>Conger</taxon>
    </lineage>
</organism>
<evidence type="ECO:0000256" key="1">
    <source>
        <dbReference type="SAM" id="MobiDB-lite"/>
    </source>
</evidence>
<dbReference type="AlphaFoldDB" id="A0A9Q1I1C4"/>
<name>A0A9Q1I1C4_CONCO</name>
<feature type="region of interest" description="Disordered" evidence="1">
    <location>
        <begin position="22"/>
        <end position="60"/>
    </location>
</feature>
<protein>
    <submittedName>
        <fullName evidence="2">Uncharacterized protein</fullName>
    </submittedName>
</protein>
<evidence type="ECO:0000313" key="2">
    <source>
        <dbReference type="EMBL" id="KAJ8275706.1"/>
    </source>
</evidence>
<sequence>MNVGGGIELNCLAAAGNPSHIAQYLPEDVRGSKGEEEKEKPERTLQDQQCEKARQTPLSSASARLCRLGNLAS</sequence>
<dbReference type="EMBL" id="JAFJMO010000005">
    <property type="protein sequence ID" value="KAJ8275706.1"/>
    <property type="molecule type" value="Genomic_DNA"/>
</dbReference>
<evidence type="ECO:0000313" key="3">
    <source>
        <dbReference type="Proteomes" id="UP001152803"/>
    </source>
</evidence>
<comment type="caution">
    <text evidence="2">The sequence shown here is derived from an EMBL/GenBank/DDBJ whole genome shotgun (WGS) entry which is preliminary data.</text>
</comment>
<proteinExistence type="predicted"/>
<feature type="compositionally biased region" description="Basic and acidic residues" evidence="1">
    <location>
        <begin position="27"/>
        <end position="54"/>
    </location>
</feature>
<reference evidence="2" key="1">
    <citation type="journal article" date="2023" name="Science">
        <title>Genome structures resolve the early diversification of teleost fishes.</title>
        <authorList>
            <person name="Parey E."/>
            <person name="Louis A."/>
            <person name="Montfort J."/>
            <person name="Bouchez O."/>
            <person name="Roques C."/>
            <person name="Iampietro C."/>
            <person name="Lluch J."/>
            <person name="Castinel A."/>
            <person name="Donnadieu C."/>
            <person name="Desvignes T."/>
            <person name="Floi Bucao C."/>
            <person name="Jouanno E."/>
            <person name="Wen M."/>
            <person name="Mejri S."/>
            <person name="Dirks R."/>
            <person name="Jansen H."/>
            <person name="Henkel C."/>
            <person name="Chen W.J."/>
            <person name="Zahm M."/>
            <person name="Cabau C."/>
            <person name="Klopp C."/>
            <person name="Thompson A.W."/>
            <person name="Robinson-Rechavi M."/>
            <person name="Braasch I."/>
            <person name="Lecointre G."/>
            <person name="Bobe J."/>
            <person name="Postlethwait J.H."/>
            <person name="Berthelot C."/>
            <person name="Roest Crollius H."/>
            <person name="Guiguen Y."/>
        </authorList>
    </citation>
    <scope>NUCLEOTIDE SEQUENCE</scope>
    <source>
        <strain evidence="2">Concon-B</strain>
    </source>
</reference>
<accession>A0A9Q1I1C4</accession>